<reference evidence="5 6" key="1">
    <citation type="submission" date="2023-08" db="EMBL/GenBank/DDBJ databases">
        <title>Black Yeasts Isolated from many extreme environments.</title>
        <authorList>
            <person name="Coleine C."/>
            <person name="Stajich J.E."/>
            <person name="Selbmann L."/>
        </authorList>
    </citation>
    <scope>NUCLEOTIDE SEQUENCE [LARGE SCALE GENOMIC DNA]</scope>
    <source>
        <strain evidence="5 6">CCFEE 536</strain>
    </source>
</reference>
<evidence type="ECO:0000256" key="1">
    <source>
        <dbReference type="ARBA" id="ARBA00010883"/>
    </source>
</evidence>
<keyword evidence="2" id="KW-0813">Transport</keyword>
<dbReference type="EMBL" id="JAVRRA010010994">
    <property type="protein sequence ID" value="KAK5240840.1"/>
    <property type="molecule type" value="Genomic_DNA"/>
</dbReference>
<keyword evidence="3" id="KW-0653">Protein transport</keyword>
<comment type="similarity">
    <text evidence="1">Belongs to the sorting nexin family.</text>
</comment>
<accession>A0ABR0LTD3</accession>
<dbReference type="InterPro" id="IPR051079">
    <property type="entry name" value="Sorting_Nexin_Autophagy"/>
</dbReference>
<organism evidence="5 6">
    <name type="scientific">Cryomyces antarcticus</name>
    <dbReference type="NCBI Taxonomy" id="329879"/>
    <lineage>
        <taxon>Eukaryota</taxon>
        <taxon>Fungi</taxon>
        <taxon>Dikarya</taxon>
        <taxon>Ascomycota</taxon>
        <taxon>Pezizomycotina</taxon>
        <taxon>Dothideomycetes</taxon>
        <taxon>Dothideomycetes incertae sedis</taxon>
        <taxon>Cryomyces</taxon>
    </lineage>
</organism>
<gene>
    <name evidence="5" type="primary">ATG20_3</name>
    <name evidence="5" type="ORF">LTR16_010100</name>
</gene>
<sequence length="105" mass="12385">MGNKIFSKLSYAMHGVVDVDPERTRRDQIGKTKESLLQLEQALEVSERDVRDASQGVMKDLKRFQGEKEEDLRRYMIAYARCHIDWAKKNLDTWEEARGEIRKIE</sequence>
<proteinExistence type="inferred from homology"/>
<dbReference type="Gene3D" id="1.20.1270.60">
    <property type="entry name" value="Arfaptin homology (AH) domain/BAR domain"/>
    <property type="match status" value="1"/>
</dbReference>
<comment type="caution">
    <text evidence="5">The sequence shown here is derived from an EMBL/GenBank/DDBJ whole genome shotgun (WGS) entry which is preliminary data.</text>
</comment>
<dbReference type="Proteomes" id="UP001357485">
    <property type="component" value="Unassembled WGS sequence"/>
</dbReference>
<dbReference type="PANTHER" id="PTHR46979:SF2">
    <property type="entry name" value="SORTING NEXIN-41"/>
    <property type="match status" value="1"/>
</dbReference>
<name>A0ABR0LTD3_9PEZI</name>
<dbReference type="PANTHER" id="PTHR46979">
    <property type="entry name" value="SORTING NEXIN-41"/>
    <property type="match status" value="1"/>
</dbReference>
<evidence type="ECO:0000313" key="6">
    <source>
        <dbReference type="Proteomes" id="UP001357485"/>
    </source>
</evidence>
<evidence type="ECO:0000256" key="4">
    <source>
        <dbReference type="ARBA" id="ARBA00023121"/>
    </source>
</evidence>
<protein>
    <submittedName>
        <fullName evidence="5">Sorting nexin, cytoplasm-to-vacuole targeting pathway/endosomal sorting</fullName>
    </submittedName>
</protein>
<evidence type="ECO:0000313" key="5">
    <source>
        <dbReference type="EMBL" id="KAK5240840.1"/>
    </source>
</evidence>
<keyword evidence="6" id="KW-1185">Reference proteome</keyword>
<feature type="non-terminal residue" evidence="5">
    <location>
        <position position="105"/>
    </location>
</feature>
<evidence type="ECO:0000256" key="3">
    <source>
        <dbReference type="ARBA" id="ARBA00022927"/>
    </source>
</evidence>
<evidence type="ECO:0000256" key="2">
    <source>
        <dbReference type="ARBA" id="ARBA00022448"/>
    </source>
</evidence>
<dbReference type="InterPro" id="IPR027267">
    <property type="entry name" value="AH/BAR_dom_sf"/>
</dbReference>
<keyword evidence="4" id="KW-0446">Lipid-binding</keyword>